<gene>
    <name evidence="1" type="ORF">B0H41_003778</name>
</gene>
<protein>
    <submittedName>
        <fullName evidence="1">Uncharacterized protein</fullName>
    </submittedName>
</protein>
<name>A0AAX0B6I8_CLOBE</name>
<organism evidence="1 2">
    <name type="scientific">Clostridium beijerinckii</name>
    <name type="common">Clostridium MP</name>
    <dbReference type="NCBI Taxonomy" id="1520"/>
    <lineage>
        <taxon>Bacteria</taxon>
        <taxon>Bacillati</taxon>
        <taxon>Bacillota</taxon>
        <taxon>Clostridia</taxon>
        <taxon>Eubacteriales</taxon>
        <taxon>Clostridiaceae</taxon>
        <taxon>Clostridium</taxon>
    </lineage>
</organism>
<accession>A0AAX0B6I8</accession>
<dbReference type="EMBL" id="JABSWW010000001">
    <property type="protein sequence ID" value="NRT90099.1"/>
    <property type="molecule type" value="Genomic_DNA"/>
</dbReference>
<evidence type="ECO:0000313" key="2">
    <source>
        <dbReference type="Proteomes" id="UP001193748"/>
    </source>
</evidence>
<reference evidence="1" key="2">
    <citation type="journal article" date="2022" name="Nat. Biotechnol.">
        <title>Carbon-negative production of acetone and isopropanol by gas fermentation at industrial pilot scale.</title>
        <authorList>
            <person name="Liew F.E."/>
            <person name="Nogle R."/>
            <person name="Abdalla T."/>
            <person name="Rasor B.J."/>
            <person name="Canter C."/>
            <person name="Jensen R.O."/>
            <person name="Wang L."/>
            <person name="Strutz J."/>
            <person name="Chirania P."/>
            <person name="De Tissera S."/>
            <person name="Mueller A.P."/>
            <person name="Ruan Z."/>
            <person name="Gao A."/>
            <person name="Tran L."/>
            <person name="Engle N.L."/>
            <person name="Bromley J.C."/>
            <person name="Daniell J."/>
            <person name="Conrado R."/>
            <person name="Tschaplinski T.J."/>
            <person name="Giannone R.J."/>
            <person name="Hettich R.L."/>
            <person name="Karim A.S."/>
            <person name="Simpson S.D."/>
            <person name="Brown S.D."/>
            <person name="Leang C."/>
            <person name="Jewett M.C."/>
            <person name="Kopke M."/>
        </authorList>
    </citation>
    <scope>NUCLEOTIDE SEQUENCE</scope>
    <source>
        <strain evidence="1">DJ080</strain>
    </source>
</reference>
<comment type="caution">
    <text evidence="1">The sequence shown here is derived from an EMBL/GenBank/DDBJ whole genome shotgun (WGS) entry which is preliminary data.</text>
</comment>
<sequence>MNFKEQIQKDLNIIFNPDEYGEDHIIDNKIVNIIVDNETLKDRNRKEYDGIVQAEILYFAKKEDLLKEPIPESVQMFDGIPYIIFDAKLDEGVYEVILQASKN</sequence>
<proteinExistence type="predicted"/>
<reference evidence="1" key="1">
    <citation type="submission" date="2020-05" db="EMBL/GenBank/DDBJ databases">
        <authorList>
            <person name="Brown S."/>
            <person name="Huntemann M."/>
            <person name="Clum A."/>
            <person name="Spunde A."/>
            <person name="Palaniappan K."/>
            <person name="Ritter S."/>
            <person name="Mikhailova N."/>
            <person name="Chen I.-M."/>
            <person name="Stamatis D."/>
            <person name="Reddy T."/>
            <person name="O'Malley R."/>
            <person name="Daum C."/>
            <person name="Shapiro N."/>
            <person name="Ivanova N."/>
            <person name="Kyrpides N."/>
            <person name="Woyke T."/>
        </authorList>
    </citation>
    <scope>NUCLEOTIDE SEQUENCE</scope>
    <source>
        <strain evidence="1">DJ080</strain>
    </source>
</reference>
<dbReference type="AlphaFoldDB" id="A0AAX0B6I8"/>
<evidence type="ECO:0000313" key="1">
    <source>
        <dbReference type="EMBL" id="NRT90099.1"/>
    </source>
</evidence>
<dbReference type="RefSeq" id="WP_173711437.1">
    <property type="nucleotide sequence ID" value="NZ_JABSWW010000001.1"/>
</dbReference>
<dbReference type="Proteomes" id="UP001193748">
    <property type="component" value="Unassembled WGS sequence"/>
</dbReference>